<keyword evidence="2" id="KW-1185">Reference proteome</keyword>
<proteinExistence type="predicted"/>
<evidence type="ECO:0000313" key="1">
    <source>
        <dbReference type="EMBL" id="MFC3812777.1"/>
    </source>
</evidence>
<dbReference type="EMBL" id="JBHRYQ010000001">
    <property type="protein sequence ID" value="MFC3812777.1"/>
    <property type="molecule type" value="Genomic_DNA"/>
</dbReference>
<dbReference type="Gene3D" id="3.40.50.1240">
    <property type="entry name" value="Phosphoglycerate mutase-like"/>
    <property type="match status" value="1"/>
</dbReference>
<keyword evidence="1" id="KW-0413">Isomerase</keyword>
<dbReference type="RefSeq" id="WP_379839680.1">
    <property type="nucleotide sequence ID" value="NZ_JBHRYQ010000001.1"/>
</dbReference>
<dbReference type="Pfam" id="PF00300">
    <property type="entry name" value="His_Phos_1"/>
    <property type="match status" value="1"/>
</dbReference>
<organism evidence="1 2">
    <name type="scientific">Lacihabitans lacunae</name>
    <dbReference type="NCBI Taxonomy" id="1028214"/>
    <lineage>
        <taxon>Bacteria</taxon>
        <taxon>Pseudomonadati</taxon>
        <taxon>Bacteroidota</taxon>
        <taxon>Cytophagia</taxon>
        <taxon>Cytophagales</taxon>
        <taxon>Leadbetterellaceae</taxon>
        <taxon>Lacihabitans</taxon>
    </lineage>
</organism>
<accession>A0ABV7Z0X3</accession>
<dbReference type="InterPro" id="IPR013078">
    <property type="entry name" value="His_Pase_superF_clade-1"/>
</dbReference>
<reference evidence="2" key="1">
    <citation type="journal article" date="2019" name="Int. J. Syst. Evol. Microbiol.">
        <title>The Global Catalogue of Microorganisms (GCM) 10K type strain sequencing project: providing services to taxonomists for standard genome sequencing and annotation.</title>
        <authorList>
            <consortium name="The Broad Institute Genomics Platform"/>
            <consortium name="The Broad Institute Genome Sequencing Center for Infectious Disease"/>
            <person name="Wu L."/>
            <person name="Ma J."/>
        </authorList>
    </citation>
    <scope>NUCLEOTIDE SEQUENCE [LARGE SCALE GENOMIC DNA]</scope>
    <source>
        <strain evidence="2">CECT 7956</strain>
    </source>
</reference>
<dbReference type="GO" id="GO:0016853">
    <property type="term" value="F:isomerase activity"/>
    <property type="evidence" value="ECO:0007669"/>
    <property type="project" value="UniProtKB-KW"/>
</dbReference>
<gene>
    <name evidence="1" type="ORF">ACFOOI_19090</name>
</gene>
<sequence length="164" mass="18717">MWKWIRFNSAILVVLGLALGSCSTSFYVVRHAEKMQTNTSDPALTDEGEDRAVRLAKILVDKNIQEIYSTNYIRTMFTAQPLAELKNIEIQKYAPKEQSELIEKLKISKKNTLIVGHSNTIKSIINGLAEKEVLAKDLEDSEYGHLYLIKRGKLGKPKFIQKEY</sequence>
<dbReference type="PROSITE" id="PS51257">
    <property type="entry name" value="PROKAR_LIPOPROTEIN"/>
    <property type="match status" value="1"/>
</dbReference>
<protein>
    <submittedName>
        <fullName evidence="1">Phosphoglycerate mutase family protein</fullName>
        <ecNumber evidence="1">5.4.-.-</ecNumber>
    </submittedName>
</protein>
<name>A0ABV7Z0X3_9BACT</name>
<dbReference type="EC" id="5.4.-.-" evidence="1"/>
<dbReference type="Proteomes" id="UP001595616">
    <property type="component" value="Unassembled WGS sequence"/>
</dbReference>
<evidence type="ECO:0000313" key="2">
    <source>
        <dbReference type="Proteomes" id="UP001595616"/>
    </source>
</evidence>
<dbReference type="SUPFAM" id="SSF53254">
    <property type="entry name" value="Phosphoglycerate mutase-like"/>
    <property type="match status" value="1"/>
</dbReference>
<dbReference type="InterPro" id="IPR029033">
    <property type="entry name" value="His_PPase_superfam"/>
</dbReference>
<comment type="caution">
    <text evidence="1">The sequence shown here is derived from an EMBL/GenBank/DDBJ whole genome shotgun (WGS) entry which is preliminary data.</text>
</comment>
<dbReference type="CDD" id="cd07067">
    <property type="entry name" value="HP_PGM_like"/>
    <property type="match status" value="1"/>
</dbReference>